<proteinExistence type="predicted"/>
<name>C1E8S8_MICCC</name>
<keyword evidence="3" id="KW-1185">Reference proteome</keyword>
<feature type="region of interest" description="Disordered" evidence="1">
    <location>
        <begin position="270"/>
        <end position="299"/>
    </location>
</feature>
<dbReference type="EMBL" id="CP001327">
    <property type="protein sequence ID" value="ACO64562.1"/>
    <property type="molecule type" value="Genomic_DNA"/>
</dbReference>
<dbReference type="InParanoid" id="C1E8S8"/>
<dbReference type="OrthoDB" id="10633674at2759"/>
<evidence type="ECO:0000313" key="2">
    <source>
        <dbReference type="EMBL" id="ACO64562.1"/>
    </source>
</evidence>
<dbReference type="Proteomes" id="UP000002009">
    <property type="component" value="Chromosome 6"/>
</dbReference>
<sequence>MFSPLSHACFDPSIAGIEGVIALEHGLIMAQESGLFSPGELLVTAVSTRDLLTCFSGGGCGEVIGAPAERMVGTSLIAGLHAEDIRNLVFAFHLFPTILPEIECEKGKDGERESKDGGEGVGAGMMPAPNSVRLLPHGFLRRRHISGAFVSMERLGGIIITNDAAAKARKESAEVAPAPEKGEIDDGGDEKTTPKTIAAAPKEERPFPTEEEIAKTIVEEPAVEKAPEPTTAVVSTPAGDIVVPINKYHPANKKDAKPAGATSAVRSALSAPSTVGAGRASSMTASASPFNPNLAREKSVTEGVPVTGAGKAVSAAPGGLVNKGRGDANGKTSEADLASLVAHCVRHAKKASTSPRSSLDGDELPEGIKDILLRLTGETFSENTILVTIERVRRVGGTVGNEVRHNSQMMVVSKLLNDLATRKHRALPERTPHTMTA</sequence>
<gene>
    <name evidence="2" type="ORF">MICPUN_108487</name>
</gene>
<reference evidence="2 3" key="1">
    <citation type="journal article" date="2009" name="Science">
        <title>Green evolution and dynamic adaptations revealed by genomes of the marine picoeukaryotes Micromonas.</title>
        <authorList>
            <person name="Worden A.Z."/>
            <person name="Lee J.H."/>
            <person name="Mock T."/>
            <person name="Rouze P."/>
            <person name="Simmons M.P."/>
            <person name="Aerts A.L."/>
            <person name="Allen A.E."/>
            <person name="Cuvelier M.L."/>
            <person name="Derelle E."/>
            <person name="Everett M.V."/>
            <person name="Foulon E."/>
            <person name="Grimwood J."/>
            <person name="Gundlach H."/>
            <person name="Henrissat B."/>
            <person name="Napoli C."/>
            <person name="McDonald S.M."/>
            <person name="Parker M.S."/>
            <person name="Rombauts S."/>
            <person name="Salamov A."/>
            <person name="Von Dassow P."/>
            <person name="Badger J.H."/>
            <person name="Coutinho P.M."/>
            <person name="Demir E."/>
            <person name="Dubchak I."/>
            <person name="Gentemann C."/>
            <person name="Eikrem W."/>
            <person name="Gready J.E."/>
            <person name="John U."/>
            <person name="Lanier W."/>
            <person name="Lindquist E.A."/>
            <person name="Lucas S."/>
            <person name="Mayer K.F."/>
            <person name="Moreau H."/>
            <person name="Not F."/>
            <person name="Otillar R."/>
            <person name="Panaud O."/>
            <person name="Pangilinan J."/>
            <person name="Paulsen I."/>
            <person name="Piegu B."/>
            <person name="Poliakov A."/>
            <person name="Robbens S."/>
            <person name="Schmutz J."/>
            <person name="Toulza E."/>
            <person name="Wyss T."/>
            <person name="Zelensky A."/>
            <person name="Zhou K."/>
            <person name="Armbrust E.V."/>
            <person name="Bhattacharya D."/>
            <person name="Goodenough U.W."/>
            <person name="Van de Peer Y."/>
            <person name="Grigoriev I.V."/>
        </authorList>
    </citation>
    <scope>NUCLEOTIDE SEQUENCE [LARGE SCALE GENOMIC DNA]</scope>
    <source>
        <strain evidence="3">RCC299 / NOUM17</strain>
    </source>
</reference>
<feature type="region of interest" description="Disordered" evidence="1">
    <location>
        <begin position="170"/>
        <end position="194"/>
    </location>
</feature>
<accession>C1E8S8</accession>
<dbReference type="GeneID" id="8244238"/>
<evidence type="ECO:0000256" key="1">
    <source>
        <dbReference type="SAM" id="MobiDB-lite"/>
    </source>
</evidence>
<feature type="compositionally biased region" description="Basic and acidic residues" evidence="1">
    <location>
        <begin position="180"/>
        <end position="193"/>
    </location>
</feature>
<feature type="compositionally biased region" description="Polar residues" evidence="1">
    <location>
        <begin position="281"/>
        <end position="291"/>
    </location>
</feature>
<feature type="region of interest" description="Disordered" evidence="1">
    <location>
        <begin position="106"/>
        <end position="128"/>
    </location>
</feature>
<feature type="compositionally biased region" description="Basic and acidic residues" evidence="1">
    <location>
        <begin position="106"/>
        <end position="118"/>
    </location>
</feature>
<organism evidence="2 3">
    <name type="scientific">Micromonas commoda (strain RCC299 / NOUM17 / CCMP2709)</name>
    <name type="common">Picoplanktonic green alga</name>
    <dbReference type="NCBI Taxonomy" id="296587"/>
    <lineage>
        <taxon>Eukaryota</taxon>
        <taxon>Viridiplantae</taxon>
        <taxon>Chlorophyta</taxon>
        <taxon>Mamiellophyceae</taxon>
        <taxon>Mamiellales</taxon>
        <taxon>Mamiellaceae</taxon>
        <taxon>Micromonas</taxon>
    </lineage>
</organism>
<evidence type="ECO:0000313" key="3">
    <source>
        <dbReference type="Proteomes" id="UP000002009"/>
    </source>
</evidence>
<dbReference type="KEGG" id="mis:MICPUN_108487"/>
<protein>
    <submittedName>
        <fullName evidence="2">Uncharacterized protein</fullName>
    </submittedName>
</protein>
<dbReference type="AlphaFoldDB" id="C1E8S8"/>
<dbReference type="RefSeq" id="XP_002503304.1">
    <property type="nucleotide sequence ID" value="XM_002503258.1"/>
</dbReference>